<feature type="coiled-coil region" evidence="7">
    <location>
        <begin position="140"/>
        <end position="167"/>
    </location>
</feature>
<protein>
    <recommendedName>
        <fullName evidence="9">AprE-like beta-barrel domain-containing protein</fullName>
    </recommendedName>
</protein>
<dbReference type="PANTHER" id="PTHR30386:SF28">
    <property type="entry name" value="EXPORTED PROTEIN"/>
    <property type="match status" value="1"/>
</dbReference>
<keyword evidence="4 8" id="KW-0812">Transmembrane</keyword>
<evidence type="ECO:0000256" key="2">
    <source>
        <dbReference type="ARBA" id="ARBA00009477"/>
    </source>
</evidence>
<accession>A0AAP8SNW1</accession>
<evidence type="ECO:0000256" key="3">
    <source>
        <dbReference type="ARBA" id="ARBA00022448"/>
    </source>
</evidence>
<dbReference type="InterPro" id="IPR050739">
    <property type="entry name" value="MFP"/>
</dbReference>
<evidence type="ECO:0000256" key="6">
    <source>
        <dbReference type="ARBA" id="ARBA00023136"/>
    </source>
</evidence>
<comment type="subcellular location">
    <subcellularLocation>
        <location evidence="1">Membrane</location>
        <topology evidence="1">Single-pass membrane protein</topology>
    </subcellularLocation>
</comment>
<evidence type="ECO:0000313" key="10">
    <source>
        <dbReference type="EMBL" id="PLW87060.1"/>
    </source>
</evidence>
<dbReference type="PROSITE" id="PS00543">
    <property type="entry name" value="HLYD_FAMILY"/>
    <property type="match status" value="1"/>
</dbReference>
<evidence type="ECO:0000313" key="11">
    <source>
        <dbReference type="Proteomes" id="UP000235162"/>
    </source>
</evidence>
<feature type="domain" description="AprE-like beta-barrel" evidence="9">
    <location>
        <begin position="300"/>
        <end position="394"/>
    </location>
</feature>
<keyword evidence="6 8" id="KW-0472">Membrane</keyword>
<organism evidence="10 11">
    <name type="scientific">Halioglobus japonicus</name>
    <dbReference type="NCBI Taxonomy" id="930805"/>
    <lineage>
        <taxon>Bacteria</taxon>
        <taxon>Pseudomonadati</taxon>
        <taxon>Pseudomonadota</taxon>
        <taxon>Gammaproteobacteria</taxon>
        <taxon>Cellvibrionales</taxon>
        <taxon>Halieaceae</taxon>
        <taxon>Halioglobus</taxon>
    </lineage>
</organism>
<sequence>MQLFRQQALDAQRQRLYGEVLLMPRVPHLVCTALLLGWFLLTITLLMNGRYASREIVQGWLQPVQGSIDITAPADATIAEIHVRDEQHVAPGQPLLSLRRARTMTSGVVMEESLLDQFWEQHASLINRRELTQSRFTHLAQRARNSLSQSEQELDYLAEQILAASAEVDILQSRGRDARALAQAGHLPLHSADNADLRHLTGVRELAALRQRERALASRIVIQQSELELLPNDIEESIAALDFQISQVLQSISQLEADGHFTVTAPRKGTVSNLQARRGAQVAGITGPLMRITASEHLEAKLLVPVRAAGFLRKGQSVALQYHAFPHQKFGSFEGEITQFSGQALIPSHIDNNPLVLAEPVYQLTVSLRNQEVEAQGDRLPLLPGMTLDAIIILGERSLLEWLLAPIYALKGRLL</sequence>
<reference evidence="10 11" key="1">
    <citation type="submission" date="2018-01" db="EMBL/GenBank/DDBJ databases">
        <title>The draft genome sequence of Halioglobus japonicus S1-36.</title>
        <authorList>
            <person name="Du Z.-J."/>
            <person name="Shi M.-J."/>
        </authorList>
    </citation>
    <scope>NUCLEOTIDE SEQUENCE [LARGE SCALE GENOMIC DNA]</scope>
    <source>
        <strain evidence="10 11">S1-36</strain>
    </source>
</reference>
<dbReference type="PANTHER" id="PTHR30386">
    <property type="entry name" value="MEMBRANE FUSION SUBUNIT OF EMRAB-TOLC MULTIDRUG EFFLUX PUMP"/>
    <property type="match status" value="1"/>
</dbReference>
<dbReference type="KEGG" id="hja:BST95_18040"/>
<name>A0AAP8SNW1_9GAMM</name>
<evidence type="ECO:0000256" key="1">
    <source>
        <dbReference type="ARBA" id="ARBA00004167"/>
    </source>
</evidence>
<evidence type="ECO:0000256" key="7">
    <source>
        <dbReference type="SAM" id="Coils"/>
    </source>
</evidence>
<dbReference type="AlphaFoldDB" id="A0AAP8SNW1"/>
<dbReference type="InterPro" id="IPR006144">
    <property type="entry name" value="Secretion_HlyD_CS"/>
</dbReference>
<dbReference type="EMBL" id="PKUR01000001">
    <property type="protein sequence ID" value="PLW87060.1"/>
    <property type="molecule type" value="Genomic_DNA"/>
</dbReference>
<dbReference type="InterPro" id="IPR058982">
    <property type="entry name" value="Beta-barrel_AprE"/>
</dbReference>
<dbReference type="Gene3D" id="2.40.50.100">
    <property type="match status" value="1"/>
</dbReference>
<evidence type="ECO:0000256" key="4">
    <source>
        <dbReference type="ARBA" id="ARBA00022692"/>
    </source>
</evidence>
<dbReference type="Pfam" id="PF26002">
    <property type="entry name" value="Beta-barrel_AprE"/>
    <property type="match status" value="1"/>
</dbReference>
<keyword evidence="7" id="KW-0175">Coiled coil</keyword>
<evidence type="ECO:0000259" key="9">
    <source>
        <dbReference type="Pfam" id="PF26002"/>
    </source>
</evidence>
<keyword evidence="11" id="KW-1185">Reference proteome</keyword>
<dbReference type="PRINTS" id="PR01490">
    <property type="entry name" value="RTXTOXIND"/>
</dbReference>
<proteinExistence type="inferred from homology"/>
<dbReference type="Proteomes" id="UP000235162">
    <property type="component" value="Unassembled WGS sequence"/>
</dbReference>
<dbReference type="RefSeq" id="WP_084200816.1">
    <property type="nucleotide sequence ID" value="NZ_BMYL01000001.1"/>
</dbReference>
<evidence type="ECO:0000256" key="5">
    <source>
        <dbReference type="ARBA" id="ARBA00022989"/>
    </source>
</evidence>
<comment type="similarity">
    <text evidence="2">Belongs to the membrane fusion protein (MFP) (TC 8.A.1) family.</text>
</comment>
<keyword evidence="5 8" id="KW-1133">Transmembrane helix</keyword>
<feature type="transmembrane region" description="Helical" evidence="8">
    <location>
        <begin position="26"/>
        <end position="46"/>
    </location>
</feature>
<dbReference type="Gene3D" id="2.40.30.170">
    <property type="match status" value="1"/>
</dbReference>
<comment type="caution">
    <text evidence="10">The sequence shown here is derived from an EMBL/GenBank/DDBJ whole genome shotgun (WGS) entry which is preliminary data.</text>
</comment>
<evidence type="ECO:0000256" key="8">
    <source>
        <dbReference type="SAM" id="Phobius"/>
    </source>
</evidence>
<gene>
    <name evidence="10" type="ORF">C0029_00185</name>
</gene>
<keyword evidence="3" id="KW-0813">Transport</keyword>
<dbReference type="GO" id="GO:0016020">
    <property type="term" value="C:membrane"/>
    <property type="evidence" value="ECO:0007669"/>
    <property type="project" value="UniProtKB-SubCell"/>
</dbReference>
<dbReference type="GO" id="GO:0009306">
    <property type="term" value="P:protein secretion"/>
    <property type="evidence" value="ECO:0007669"/>
    <property type="project" value="InterPro"/>
</dbReference>